<dbReference type="EMBL" id="FM202432">
    <property type="protein sequence ID" value="CAR47868.1"/>
    <property type="molecule type" value="Genomic_DNA"/>
</dbReference>
<dbReference type="Pfam" id="PF00795">
    <property type="entry name" value="CN_hydrolase"/>
    <property type="match status" value="1"/>
</dbReference>
<dbReference type="PANTHER" id="PTHR23088">
    <property type="entry name" value="NITRILASE-RELATED"/>
    <property type="match status" value="1"/>
</dbReference>
<feature type="domain" description="CN hydrolase" evidence="2">
    <location>
        <begin position="5"/>
        <end position="252"/>
    </location>
</feature>
<evidence type="ECO:0000259" key="2">
    <source>
        <dbReference type="PROSITE" id="PS50263"/>
    </source>
</evidence>
<accession>B5MAE0</accession>
<dbReference type="AlphaFoldDB" id="B5MAE0"/>
<comment type="similarity">
    <text evidence="1">Belongs to the carbon-nitrogen hydrolase superfamily. NIT1/NIT2 family.</text>
</comment>
<evidence type="ECO:0000256" key="1">
    <source>
        <dbReference type="ARBA" id="ARBA00010613"/>
    </source>
</evidence>
<dbReference type="InterPro" id="IPR003010">
    <property type="entry name" value="C-N_Hydrolase"/>
</dbReference>
<dbReference type="InterPro" id="IPR036526">
    <property type="entry name" value="C-N_Hydrolase_sf"/>
</dbReference>
<name>B5MAE0_9NOCA</name>
<evidence type="ECO:0000313" key="3">
    <source>
        <dbReference type="EMBL" id="CAR47868.1"/>
    </source>
</evidence>
<dbReference type="Gene3D" id="3.60.110.10">
    <property type="entry name" value="Carbon-nitrogen hydrolase"/>
    <property type="match status" value="1"/>
</dbReference>
<gene>
    <name evidence="3" type="primary">hpoI</name>
</gene>
<proteinExistence type="inferred from homology"/>
<organism evidence="3">
    <name type="scientific">Rhodococcus sp. PY11</name>
    <dbReference type="NCBI Taxonomy" id="551544"/>
    <lineage>
        <taxon>Bacteria</taxon>
        <taxon>Bacillati</taxon>
        <taxon>Actinomycetota</taxon>
        <taxon>Actinomycetes</taxon>
        <taxon>Mycobacteriales</taxon>
        <taxon>Nocardiaceae</taxon>
        <taxon>Rhodococcus</taxon>
    </lineage>
</organism>
<dbReference type="SUPFAM" id="SSF56317">
    <property type="entry name" value="Carbon-nitrogen hydrolase"/>
    <property type="match status" value="1"/>
</dbReference>
<dbReference type="PROSITE" id="PS50263">
    <property type="entry name" value="CN_HYDROLASE"/>
    <property type="match status" value="1"/>
</dbReference>
<reference evidence="3" key="1">
    <citation type="submission" date="2008-04" db="EMBL/GenBank/DDBJ databases">
        <title>Cloning and characterization of genes for the degradation of 2-hydroxypyridine of Rhodococcus sp. strain PY11.</title>
        <authorList>
            <person name="Gasparaviciute R."/>
            <person name="Rutkiene R."/>
            <person name="Casaite V."/>
            <person name="Meskiene R."/>
            <person name="Kutanovas S."/>
            <person name="Meskys R."/>
        </authorList>
    </citation>
    <scope>NUCLEOTIDE SEQUENCE</scope>
    <source>
        <strain evidence="3">PY11</strain>
    </source>
</reference>
<sequence length="275" mass="29636">MSNRLDVRVLQVAYGDLEDTEARVARVAALVKEQKGADLIVLPELWPHGGFAFDQWPELAEELDGPTVQAMSAAARSVGATLHMGSIIERAAASASPATGKGMWNTSVVLGPDGSIIARYRKIHRFGFDVGEPTIIDAGDELVSVDLESARIRAGLATCYDLRFPEMFRMLLDQGAKIMVVPAAWPLSRAAHWKILGQARAVENQCFVIQCNTAGTHSGTTMGGHSQVIAPDGTVLAEAGQDEEVLSIVVDLDDVALHRSRFPVLRDRRLTIGVA</sequence>
<dbReference type="PANTHER" id="PTHR23088:SF27">
    <property type="entry name" value="DEAMINATED GLUTATHIONE AMIDASE"/>
    <property type="match status" value="1"/>
</dbReference>
<dbReference type="InterPro" id="IPR001110">
    <property type="entry name" value="UPF0012_CS"/>
</dbReference>
<dbReference type="CDD" id="cd07583">
    <property type="entry name" value="nitrilase_5"/>
    <property type="match status" value="1"/>
</dbReference>
<dbReference type="PROSITE" id="PS01227">
    <property type="entry name" value="UPF0012"/>
    <property type="match status" value="1"/>
</dbReference>
<protein>
    <submittedName>
        <fullName evidence="3">Putative nitrilase/cyanide hydratase</fullName>
    </submittedName>
</protein>
<reference evidence="3" key="2">
    <citation type="submission" date="2008-08" db="EMBL/GenBank/DDBJ databases">
        <title>Analysis of genes encoding degradation of pyridine and pyridinols.</title>
        <authorList>
            <person name="Gasparaviciute R."/>
        </authorList>
    </citation>
    <scope>NUCLEOTIDE SEQUENCE</scope>
    <source>
        <strain evidence="3">PY11</strain>
    </source>
</reference>